<accession>A0A1C4BTT5</accession>
<dbReference type="NCBIfam" id="TIGR00268">
    <property type="entry name" value="ATP-dependent sacrificial sulfur transferase LarE"/>
    <property type="match status" value="1"/>
</dbReference>
<dbReference type="EMBL" id="FMAO01000015">
    <property type="protein sequence ID" value="SCC10306.1"/>
    <property type="molecule type" value="Genomic_DNA"/>
</dbReference>
<protein>
    <recommendedName>
        <fullName evidence="2">NAD/GMP synthase domain-containing protein</fullName>
    </recommendedName>
</protein>
<feature type="domain" description="NAD/GMP synthase" evidence="2">
    <location>
        <begin position="23"/>
        <end position="89"/>
    </location>
</feature>
<reference evidence="4" key="1">
    <citation type="submission" date="2016-08" db="EMBL/GenBank/DDBJ databases">
        <authorList>
            <person name="Varghese N."/>
            <person name="Submissions Spin"/>
        </authorList>
    </citation>
    <scope>NUCLEOTIDE SEQUENCE [LARGE SCALE GENOMIC DNA]</scope>
    <source>
        <strain evidence="4">R-53094</strain>
    </source>
</reference>
<proteinExistence type="predicted"/>
<keyword evidence="4" id="KW-1185">Reference proteome</keyword>
<dbReference type="AlphaFoldDB" id="A0A1C4BTT5"/>
<dbReference type="PANTHER" id="PTHR43169">
    <property type="entry name" value="EXSB FAMILY PROTEIN"/>
    <property type="match status" value="1"/>
</dbReference>
<dbReference type="GO" id="GO:0016783">
    <property type="term" value="F:sulfurtransferase activity"/>
    <property type="evidence" value="ECO:0007669"/>
    <property type="project" value="InterPro"/>
</dbReference>
<evidence type="ECO:0000256" key="1">
    <source>
        <dbReference type="PIRSR" id="PIRSR006661-1"/>
    </source>
</evidence>
<dbReference type="InterPro" id="IPR022310">
    <property type="entry name" value="NAD/GMP_synthase"/>
</dbReference>
<dbReference type="PANTHER" id="PTHR43169:SF2">
    <property type="entry name" value="NAD_GMP SYNTHASE DOMAIN-CONTAINING PROTEIN"/>
    <property type="match status" value="1"/>
</dbReference>
<dbReference type="OrthoDB" id="9776919at2"/>
<evidence type="ECO:0000259" key="2">
    <source>
        <dbReference type="Pfam" id="PF02540"/>
    </source>
</evidence>
<dbReference type="Proteomes" id="UP000199268">
    <property type="component" value="Unassembled WGS sequence"/>
</dbReference>
<dbReference type="InterPro" id="IPR052188">
    <property type="entry name" value="Ni-pincer_cofactor_biosynth"/>
</dbReference>
<dbReference type="STRING" id="1505725.GA0061074_11528"/>
<feature type="active site" description="Nucleophile and sulfur donor" evidence="1">
    <location>
        <position position="183"/>
    </location>
</feature>
<dbReference type="Gene3D" id="3.40.50.620">
    <property type="entry name" value="HUPs"/>
    <property type="match status" value="1"/>
</dbReference>
<dbReference type="GO" id="GO:0006163">
    <property type="term" value="P:purine nucleotide metabolic process"/>
    <property type="evidence" value="ECO:0007669"/>
    <property type="project" value="UniProtKB-ARBA"/>
</dbReference>
<name>A0A1C4BTT5_9LACO</name>
<dbReference type="CDD" id="cd01990">
    <property type="entry name" value="LarE-like"/>
    <property type="match status" value="1"/>
</dbReference>
<gene>
    <name evidence="3" type="ORF">GA0061074_11528</name>
</gene>
<dbReference type="PIRSF" id="PIRSF006661">
    <property type="entry name" value="PP-lp_UCP006661"/>
    <property type="match status" value="1"/>
</dbReference>
<sequence length="284" mass="31533">MISTTTATKDLEKKEAVLQDTLAGYNRVIVAFSGGIDSTLVLKEALNVLGKENVLAVVANSELFTDEEFDKAVALAKDLDATVMGTDLAYLTNEEIANNTAKSWYYQKQMFFNRLEDIRREKGYDIVLDGTIMDDNDDYRPGLVAKKEAGVVSPLQTADLYKTDVRLLAKKVGLSNWNKVASCSVSSRFPYNTKIDLDSIAEVMNSEKFLRSLGCSNARVRFHGDVARIEVPKDEIQFIFENKDVIDEKLTSFGFKFVSVDLAGFRSGRMNTTLTAEELAVSNG</sequence>
<dbReference type="Pfam" id="PF02540">
    <property type="entry name" value="NAD_synthase"/>
    <property type="match status" value="1"/>
</dbReference>
<organism evidence="3 4">
    <name type="scientific">Weissella bombi</name>
    <dbReference type="NCBI Taxonomy" id="1505725"/>
    <lineage>
        <taxon>Bacteria</taxon>
        <taxon>Bacillati</taxon>
        <taxon>Bacillota</taxon>
        <taxon>Bacilli</taxon>
        <taxon>Lactobacillales</taxon>
        <taxon>Lactobacillaceae</taxon>
        <taxon>Weissella</taxon>
    </lineage>
</organism>
<dbReference type="RefSeq" id="WP_092463651.1">
    <property type="nucleotide sequence ID" value="NZ_BJEE01000003.1"/>
</dbReference>
<evidence type="ECO:0000313" key="4">
    <source>
        <dbReference type="Proteomes" id="UP000199268"/>
    </source>
</evidence>
<dbReference type="InterPro" id="IPR014729">
    <property type="entry name" value="Rossmann-like_a/b/a_fold"/>
</dbReference>
<evidence type="ECO:0000313" key="3">
    <source>
        <dbReference type="EMBL" id="SCC10306.1"/>
    </source>
</evidence>
<dbReference type="SUPFAM" id="SSF52402">
    <property type="entry name" value="Adenine nucleotide alpha hydrolases-like"/>
    <property type="match status" value="1"/>
</dbReference>
<dbReference type="InterPro" id="IPR005232">
    <property type="entry name" value="LarE"/>
</dbReference>